<dbReference type="GO" id="GO:0071713">
    <property type="term" value="F:para-aminobenzoyl-glutamate hydrolase activity"/>
    <property type="evidence" value="ECO:0007669"/>
    <property type="project" value="TreeGrafter"/>
</dbReference>
<dbReference type="InterPro" id="IPR052030">
    <property type="entry name" value="Peptidase_M20/M20A_hydrolases"/>
</dbReference>
<accession>X1QSB8</accession>
<reference evidence="1" key="1">
    <citation type="journal article" date="2014" name="Front. Microbiol.">
        <title>High frequency of phylogenetically diverse reductive dehalogenase-homologous genes in deep subseafloor sedimentary metagenomes.</title>
        <authorList>
            <person name="Kawai M."/>
            <person name="Futagami T."/>
            <person name="Toyoda A."/>
            <person name="Takaki Y."/>
            <person name="Nishi S."/>
            <person name="Hori S."/>
            <person name="Arai W."/>
            <person name="Tsubouchi T."/>
            <person name="Morono Y."/>
            <person name="Uchiyama I."/>
            <person name="Ito T."/>
            <person name="Fujiyama A."/>
            <person name="Inagaki F."/>
            <person name="Takami H."/>
        </authorList>
    </citation>
    <scope>NUCLEOTIDE SEQUENCE</scope>
    <source>
        <strain evidence="1">Expedition CK06-06</strain>
    </source>
</reference>
<name>X1QSB8_9ZZZZ</name>
<dbReference type="PANTHER" id="PTHR30575:SF0">
    <property type="entry name" value="XAA-ARG DIPEPTIDASE"/>
    <property type="match status" value="1"/>
</dbReference>
<comment type="caution">
    <text evidence="1">The sequence shown here is derived from an EMBL/GenBank/DDBJ whole genome shotgun (WGS) entry which is preliminary data.</text>
</comment>
<dbReference type="GO" id="GO:0016805">
    <property type="term" value="F:dipeptidase activity"/>
    <property type="evidence" value="ECO:0007669"/>
    <property type="project" value="TreeGrafter"/>
</dbReference>
<protein>
    <recommendedName>
        <fullName evidence="2">Peptidase M20 dimerisation domain-containing protein</fullName>
    </recommendedName>
</protein>
<evidence type="ECO:0000313" key="1">
    <source>
        <dbReference type="EMBL" id="GAI53825.1"/>
    </source>
</evidence>
<feature type="non-terminal residue" evidence="1">
    <location>
        <position position="1"/>
    </location>
</feature>
<dbReference type="AlphaFoldDB" id="X1QSB8"/>
<dbReference type="InterPro" id="IPR036264">
    <property type="entry name" value="Bact_exopeptidase_dim_dom"/>
</dbReference>
<dbReference type="GO" id="GO:0046657">
    <property type="term" value="P:folic acid catabolic process"/>
    <property type="evidence" value="ECO:0007669"/>
    <property type="project" value="TreeGrafter"/>
</dbReference>
<dbReference type="SUPFAM" id="SSF55031">
    <property type="entry name" value="Bacterial exopeptidase dimerisation domain"/>
    <property type="match status" value="1"/>
</dbReference>
<dbReference type="GO" id="GO:0005737">
    <property type="term" value="C:cytoplasm"/>
    <property type="evidence" value="ECO:0007669"/>
    <property type="project" value="TreeGrafter"/>
</dbReference>
<proteinExistence type="predicted"/>
<sequence length="183" mass="19388">HIKGESRVHGIITDGGEAANIVPAHSAAKFLIRALDNAYLGELKEKVLNCFKGAALASGAELKYSWGGKPYASMKNNVTLAGLFSQNMESLGRRMEIFDPSFGCSSTDMGNVSQVVPSIHPTVAIAPLGVLIHSPEFASAAASEDGHKGLLDAAKAMAMTVVDILGQPEILDRIKQEFRSGHD</sequence>
<evidence type="ECO:0008006" key="2">
    <source>
        <dbReference type="Google" id="ProtNLM"/>
    </source>
</evidence>
<dbReference type="EMBL" id="BARV01035103">
    <property type="protein sequence ID" value="GAI53825.1"/>
    <property type="molecule type" value="Genomic_DNA"/>
</dbReference>
<dbReference type="PANTHER" id="PTHR30575">
    <property type="entry name" value="PEPTIDASE M20"/>
    <property type="match status" value="1"/>
</dbReference>
<dbReference type="SUPFAM" id="SSF53187">
    <property type="entry name" value="Zn-dependent exopeptidases"/>
    <property type="match status" value="1"/>
</dbReference>
<gene>
    <name evidence="1" type="ORF">S06H3_54824</name>
</gene>
<dbReference type="Gene3D" id="3.40.630.10">
    <property type="entry name" value="Zn peptidases"/>
    <property type="match status" value="1"/>
</dbReference>
<organism evidence="1">
    <name type="scientific">marine sediment metagenome</name>
    <dbReference type="NCBI Taxonomy" id="412755"/>
    <lineage>
        <taxon>unclassified sequences</taxon>
        <taxon>metagenomes</taxon>
        <taxon>ecological metagenomes</taxon>
    </lineage>
</organism>